<proteinExistence type="predicted"/>
<evidence type="ECO:0000313" key="3">
    <source>
        <dbReference type="Proteomes" id="UP000887569"/>
    </source>
</evidence>
<organism evidence="3 4">
    <name type="scientific">Parascaris univalens</name>
    <name type="common">Nematode worm</name>
    <dbReference type="NCBI Taxonomy" id="6257"/>
    <lineage>
        <taxon>Eukaryota</taxon>
        <taxon>Metazoa</taxon>
        <taxon>Ecdysozoa</taxon>
        <taxon>Nematoda</taxon>
        <taxon>Chromadorea</taxon>
        <taxon>Rhabditida</taxon>
        <taxon>Spirurina</taxon>
        <taxon>Ascaridomorpha</taxon>
        <taxon>Ascaridoidea</taxon>
        <taxon>Ascarididae</taxon>
        <taxon>Parascaris</taxon>
    </lineage>
</organism>
<reference evidence="4" key="1">
    <citation type="submission" date="2022-11" db="UniProtKB">
        <authorList>
            <consortium name="WormBaseParasite"/>
        </authorList>
    </citation>
    <scope>IDENTIFICATION</scope>
</reference>
<protein>
    <submittedName>
        <fullName evidence="4">Uncharacterized protein</fullName>
    </submittedName>
</protein>
<feature type="transmembrane region" description="Helical" evidence="2">
    <location>
        <begin position="20"/>
        <end position="40"/>
    </location>
</feature>
<evidence type="ECO:0000256" key="1">
    <source>
        <dbReference type="SAM" id="MobiDB-lite"/>
    </source>
</evidence>
<evidence type="ECO:0000256" key="2">
    <source>
        <dbReference type="SAM" id="Phobius"/>
    </source>
</evidence>
<dbReference type="WBParaSite" id="PgR125_g011_t09">
    <property type="protein sequence ID" value="PgR125_g011_t09"/>
    <property type="gene ID" value="PgR125_g011"/>
</dbReference>
<feature type="compositionally biased region" description="Basic and acidic residues" evidence="1">
    <location>
        <begin position="49"/>
        <end position="69"/>
    </location>
</feature>
<feature type="compositionally biased region" description="Basic and acidic residues" evidence="1">
    <location>
        <begin position="189"/>
        <end position="198"/>
    </location>
</feature>
<dbReference type="Proteomes" id="UP000887569">
    <property type="component" value="Unplaced"/>
</dbReference>
<sequence length="215" mass="25286">MLNTIDEIYISTMEQLFKLIYYIILALLSVIAPSIVVSLIQCTKKKRTNKAERSIKDDAAIKNSRDLKGKHQMGKAVQQKTNQGDKKKDKGGMKNGGNKKRGHKEKKKTNGEKDKSVDERRREEEKLEEIRRDHQRDEPPEYEYPEVKEPTESAKKRREVELEKDKREKIEQGFYQEHSDEDDTLEPIKSLKEERTEDSQTMQERSPKSKHKKEE</sequence>
<evidence type="ECO:0000313" key="4">
    <source>
        <dbReference type="WBParaSite" id="PgR125_g011_t09"/>
    </source>
</evidence>
<accession>A0A915CD13</accession>
<keyword evidence="2" id="KW-1133">Transmembrane helix</keyword>
<feature type="region of interest" description="Disordered" evidence="1">
    <location>
        <begin position="47"/>
        <end position="215"/>
    </location>
</feature>
<name>A0A915CD13_PARUN</name>
<keyword evidence="2" id="KW-0472">Membrane</keyword>
<feature type="compositionally biased region" description="Basic and acidic residues" evidence="1">
    <location>
        <begin position="83"/>
        <end position="92"/>
    </location>
</feature>
<feature type="compositionally biased region" description="Basic and acidic residues" evidence="1">
    <location>
        <begin position="108"/>
        <end position="171"/>
    </location>
</feature>
<keyword evidence="2" id="KW-0812">Transmembrane</keyword>
<feature type="compositionally biased region" description="Basic residues" evidence="1">
    <location>
        <begin position="97"/>
        <end position="107"/>
    </location>
</feature>
<keyword evidence="3" id="KW-1185">Reference proteome</keyword>
<dbReference type="AlphaFoldDB" id="A0A915CD13"/>